<organism evidence="3 4">
    <name type="scientific">Mycena albidolilacea</name>
    <dbReference type="NCBI Taxonomy" id="1033008"/>
    <lineage>
        <taxon>Eukaryota</taxon>
        <taxon>Fungi</taxon>
        <taxon>Dikarya</taxon>
        <taxon>Basidiomycota</taxon>
        <taxon>Agaricomycotina</taxon>
        <taxon>Agaricomycetes</taxon>
        <taxon>Agaricomycetidae</taxon>
        <taxon>Agaricales</taxon>
        <taxon>Marasmiineae</taxon>
        <taxon>Mycenaceae</taxon>
        <taxon>Mycena</taxon>
    </lineage>
</organism>
<feature type="compositionally biased region" description="Gly residues" evidence="1">
    <location>
        <begin position="76"/>
        <end position="87"/>
    </location>
</feature>
<proteinExistence type="predicted"/>
<evidence type="ECO:0000313" key="4">
    <source>
        <dbReference type="Proteomes" id="UP001218218"/>
    </source>
</evidence>
<evidence type="ECO:0000313" key="3">
    <source>
        <dbReference type="EMBL" id="KAJ7350010.1"/>
    </source>
</evidence>
<evidence type="ECO:0000256" key="1">
    <source>
        <dbReference type="SAM" id="MobiDB-lite"/>
    </source>
</evidence>
<dbReference type="EMBL" id="JARIHO010000015">
    <property type="protein sequence ID" value="KAJ7350010.1"/>
    <property type="molecule type" value="Genomic_DNA"/>
</dbReference>
<accession>A0AAD7A5K8</accession>
<comment type="caution">
    <text evidence="3">The sequence shown here is derived from an EMBL/GenBank/DDBJ whole genome shotgun (WGS) entry which is preliminary data.</text>
</comment>
<keyword evidence="2" id="KW-1133">Transmembrane helix</keyword>
<evidence type="ECO:0000256" key="2">
    <source>
        <dbReference type="SAM" id="Phobius"/>
    </source>
</evidence>
<keyword evidence="2" id="KW-0472">Membrane</keyword>
<gene>
    <name evidence="3" type="ORF">DFH08DRAFT_958942</name>
</gene>
<feature type="transmembrane region" description="Helical" evidence="2">
    <location>
        <begin position="21"/>
        <end position="38"/>
    </location>
</feature>
<name>A0AAD7A5K8_9AGAR</name>
<sequence>MVLAMLAAAAAHFPTEYTGHVIAALIAALATYFVLHGSGTAQGADRGKGAQTNKGNAQLGAGTADTAQKGKMTSVGTGGAGHGGGGQKADEKEGAEDDDGEWGDEWWEGYIGGWGEGGQLLG</sequence>
<reference evidence="3" key="1">
    <citation type="submission" date="2023-03" db="EMBL/GenBank/DDBJ databases">
        <title>Massive genome expansion in bonnet fungi (Mycena s.s.) driven by repeated elements and novel gene families across ecological guilds.</title>
        <authorList>
            <consortium name="Lawrence Berkeley National Laboratory"/>
            <person name="Harder C.B."/>
            <person name="Miyauchi S."/>
            <person name="Viragh M."/>
            <person name="Kuo A."/>
            <person name="Thoen E."/>
            <person name="Andreopoulos B."/>
            <person name="Lu D."/>
            <person name="Skrede I."/>
            <person name="Drula E."/>
            <person name="Henrissat B."/>
            <person name="Morin E."/>
            <person name="Kohler A."/>
            <person name="Barry K."/>
            <person name="LaButti K."/>
            <person name="Morin E."/>
            <person name="Salamov A."/>
            <person name="Lipzen A."/>
            <person name="Mereny Z."/>
            <person name="Hegedus B."/>
            <person name="Baldrian P."/>
            <person name="Stursova M."/>
            <person name="Weitz H."/>
            <person name="Taylor A."/>
            <person name="Grigoriev I.V."/>
            <person name="Nagy L.G."/>
            <person name="Martin F."/>
            <person name="Kauserud H."/>
        </authorList>
    </citation>
    <scope>NUCLEOTIDE SEQUENCE</scope>
    <source>
        <strain evidence="3">CBHHK002</strain>
    </source>
</reference>
<keyword evidence="4" id="KW-1185">Reference proteome</keyword>
<feature type="region of interest" description="Disordered" evidence="1">
    <location>
        <begin position="42"/>
        <end position="110"/>
    </location>
</feature>
<dbReference type="AlphaFoldDB" id="A0AAD7A5K8"/>
<feature type="compositionally biased region" description="Acidic residues" evidence="1">
    <location>
        <begin position="93"/>
        <end position="107"/>
    </location>
</feature>
<protein>
    <submittedName>
        <fullName evidence="3">Uncharacterized protein</fullName>
    </submittedName>
</protein>
<keyword evidence="2" id="KW-0812">Transmembrane</keyword>
<dbReference type="Proteomes" id="UP001218218">
    <property type="component" value="Unassembled WGS sequence"/>
</dbReference>